<proteinExistence type="predicted"/>
<feature type="transmembrane region" description="Helical" evidence="5">
    <location>
        <begin position="479"/>
        <end position="501"/>
    </location>
</feature>
<feature type="transmembrane region" description="Helical" evidence="5">
    <location>
        <begin position="276"/>
        <end position="297"/>
    </location>
</feature>
<dbReference type="Gene3D" id="1.20.1250.20">
    <property type="entry name" value="MFS general substrate transporter like domains"/>
    <property type="match status" value="2"/>
</dbReference>
<keyword evidence="4 5" id="KW-0472">Membrane</keyword>
<feature type="transmembrane region" description="Helical" evidence="5">
    <location>
        <begin position="695"/>
        <end position="715"/>
    </location>
</feature>
<gene>
    <name evidence="6" type="ORF">EGYM00163_LOCUS16165</name>
    <name evidence="7" type="ORF">EGYM00163_LOCUS16169</name>
</gene>
<sequence>MSEIPGRRTSSTYTHIIGPRDPAELLPELCTQAVADYAIFWAKENDEFLAVHQHDCKPASLDGKRAPETFCSESAKIRLPLMSAVGRVADSGQEDLITDWDAVYPGTLVSFYRGTLAKTYGMKSVACVPYLEGVIEIGSRTDKWTAIPDAAKAVMGKPVQAKGVKDEPDSKVADVSKVLDVHDKLDPLSHAAPRWRDWQLTHWEPEDEVFWRTHGSRIAWKNLMISIPNLCLMFATWTMWSIVATMIQKAHEADETAYVFPDLGLDPADKKGYKSMLLLLPSIAGLAGATLRVPNSFMMSVTGGKTTNAMNSTLAILPMIAIGIAFSSSACPYWLLCIIAPCCGFGGGAFASSMSGISFFFPKRQQGMALGLNAGIGNLGVSVTQLVLPLIASVAAFGGSAIGGKWIMNCGWFYVILLAAAAAPAWVFMNYMPSHGSGSMLKNVVAYLRLEGTGFIGAGVGVGLFIASNRWVSTSPALIIVRVFLLAAIACIVTLASMWFMSTKEIKEKLRTQSVIFKDKHTWAMTWLYIMTFGSFIGYASAFPKLIQDVFGYLPNGDPNPHAPSAATYAWMGACVGSLARPVGGWLSDKWSGSVVTHWGTIIEILSTVAVGVLVRVAGNSETPEKFFAPFLIAFLVLFASTGSSNGSTFRQMSVIYPPELAGPVLGWTSAVAAYGASVFPACFAAGLQGNFVDIVLFAFAGYYCTCLGVNYWFYYRKNAEKPC</sequence>
<evidence type="ECO:0000313" key="7">
    <source>
        <dbReference type="EMBL" id="CAE0805045.1"/>
    </source>
</evidence>
<dbReference type="InterPro" id="IPR036259">
    <property type="entry name" value="MFS_trans_sf"/>
</dbReference>
<feature type="transmembrane region" description="Helical" evidence="5">
    <location>
        <begin position="412"/>
        <end position="432"/>
    </location>
</feature>
<dbReference type="EMBL" id="HBJA01046204">
    <property type="protein sequence ID" value="CAE0805041.1"/>
    <property type="molecule type" value="Transcribed_RNA"/>
</dbReference>
<accession>A0A6T1XUM0</accession>
<keyword evidence="3 5" id="KW-1133">Transmembrane helix</keyword>
<feature type="transmembrane region" description="Helical" evidence="5">
    <location>
        <begin position="627"/>
        <end position="645"/>
    </location>
</feature>
<feature type="transmembrane region" description="Helical" evidence="5">
    <location>
        <begin position="333"/>
        <end position="361"/>
    </location>
</feature>
<evidence type="ECO:0008006" key="8">
    <source>
        <dbReference type="Google" id="ProtNLM"/>
    </source>
</evidence>
<comment type="subcellular location">
    <subcellularLocation>
        <location evidence="1">Membrane</location>
        <topology evidence="1">Multi-pass membrane protein</topology>
    </subcellularLocation>
</comment>
<feature type="transmembrane region" description="Helical" evidence="5">
    <location>
        <begin position="309"/>
        <end position="327"/>
    </location>
</feature>
<protein>
    <recommendedName>
        <fullName evidence="8">Major facilitator superfamily (MFS) profile domain-containing protein</fullName>
    </recommendedName>
</protein>
<dbReference type="GO" id="GO:0015112">
    <property type="term" value="F:nitrate transmembrane transporter activity"/>
    <property type="evidence" value="ECO:0007669"/>
    <property type="project" value="InterPro"/>
</dbReference>
<evidence type="ECO:0000313" key="6">
    <source>
        <dbReference type="EMBL" id="CAE0805041.1"/>
    </source>
</evidence>
<evidence type="ECO:0000256" key="1">
    <source>
        <dbReference type="ARBA" id="ARBA00004141"/>
    </source>
</evidence>
<evidence type="ECO:0000256" key="2">
    <source>
        <dbReference type="ARBA" id="ARBA00022692"/>
    </source>
</evidence>
<name>A0A6T1XUM0_9EUGL</name>
<dbReference type="GO" id="GO:0016020">
    <property type="term" value="C:membrane"/>
    <property type="evidence" value="ECO:0007669"/>
    <property type="project" value="UniProtKB-SubCell"/>
</dbReference>
<evidence type="ECO:0000256" key="5">
    <source>
        <dbReference type="SAM" id="Phobius"/>
    </source>
</evidence>
<keyword evidence="2 5" id="KW-0812">Transmembrane</keyword>
<feature type="transmembrane region" description="Helical" evidence="5">
    <location>
        <begin position="665"/>
        <end position="688"/>
    </location>
</feature>
<feature type="transmembrane region" description="Helical" evidence="5">
    <location>
        <begin position="444"/>
        <end position="467"/>
    </location>
</feature>
<organism evidence="7">
    <name type="scientific">Eutreptiella gymnastica</name>
    <dbReference type="NCBI Taxonomy" id="73025"/>
    <lineage>
        <taxon>Eukaryota</taxon>
        <taxon>Discoba</taxon>
        <taxon>Euglenozoa</taxon>
        <taxon>Euglenida</taxon>
        <taxon>Spirocuta</taxon>
        <taxon>Euglenophyceae</taxon>
        <taxon>Eutreptiales</taxon>
        <taxon>Eutreptiaceae</taxon>
        <taxon>Eutreptiella</taxon>
    </lineage>
</organism>
<feature type="transmembrane region" description="Helical" evidence="5">
    <location>
        <begin position="596"/>
        <end position="615"/>
    </location>
</feature>
<dbReference type="InterPro" id="IPR044772">
    <property type="entry name" value="NO3_transporter"/>
</dbReference>
<feature type="transmembrane region" description="Helical" evidence="5">
    <location>
        <begin position="227"/>
        <end position="247"/>
    </location>
</feature>
<feature type="transmembrane region" description="Helical" evidence="5">
    <location>
        <begin position="522"/>
        <end position="542"/>
    </location>
</feature>
<dbReference type="AlphaFoldDB" id="A0A6T1XUM0"/>
<dbReference type="EMBL" id="HBJA01046208">
    <property type="protein sequence ID" value="CAE0805045.1"/>
    <property type="molecule type" value="Transcribed_RNA"/>
</dbReference>
<evidence type="ECO:0000256" key="3">
    <source>
        <dbReference type="ARBA" id="ARBA00022989"/>
    </source>
</evidence>
<evidence type="ECO:0000256" key="4">
    <source>
        <dbReference type="ARBA" id="ARBA00023136"/>
    </source>
</evidence>
<feature type="transmembrane region" description="Helical" evidence="5">
    <location>
        <begin position="368"/>
        <end position="392"/>
    </location>
</feature>
<dbReference type="PANTHER" id="PTHR23515">
    <property type="entry name" value="HIGH-AFFINITY NITRATE TRANSPORTER 2.3"/>
    <property type="match status" value="1"/>
</dbReference>
<reference evidence="7" key="1">
    <citation type="submission" date="2021-01" db="EMBL/GenBank/DDBJ databases">
        <authorList>
            <person name="Corre E."/>
            <person name="Pelletier E."/>
            <person name="Niang G."/>
            <person name="Scheremetjew M."/>
            <person name="Finn R."/>
            <person name="Kale V."/>
            <person name="Holt S."/>
            <person name="Cochrane G."/>
            <person name="Meng A."/>
            <person name="Brown T."/>
            <person name="Cohen L."/>
        </authorList>
    </citation>
    <scope>NUCLEOTIDE SEQUENCE</scope>
    <source>
        <strain evidence="7">CCMP1594</strain>
    </source>
</reference>
<dbReference type="SUPFAM" id="SSF103473">
    <property type="entry name" value="MFS general substrate transporter"/>
    <property type="match status" value="2"/>
</dbReference>